<dbReference type="EMBL" id="FONY01000001">
    <property type="protein sequence ID" value="SFE43788.1"/>
    <property type="molecule type" value="Genomic_DNA"/>
</dbReference>
<evidence type="ECO:0000313" key="2">
    <source>
        <dbReference type="EMBL" id="SFE43788.1"/>
    </source>
</evidence>
<dbReference type="RefSeq" id="WP_143090738.1">
    <property type="nucleotide sequence ID" value="NZ_FONY01000001.1"/>
</dbReference>
<keyword evidence="1" id="KW-0472">Membrane</keyword>
<name>A0A1I2AJQ9_9BACT</name>
<reference evidence="2 3" key="1">
    <citation type="submission" date="2016-10" db="EMBL/GenBank/DDBJ databases">
        <authorList>
            <person name="de Groot N.N."/>
        </authorList>
    </citation>
    <scope>NUCLEOTIDE SEQUENCE [LARGE SCALE GENOMIC DNA]</scope>
    <source>
        <strain>GEY</strain>
        <strain evidence="3">DSM 9560</strain>
    </source>
</reference>
<dbReference type="STRING" id="1003.SAMN04488541_1001188"/>
<proteinExistence type="predicted"/>
<dbReference type="InterPro" id="IPR018736">
    <property type="entry name" value="DUF2279_periplasmic_lipo"/>
</dbReference>
<keyword evidence="2" id="KW-0449">Lipoprotein</keyword>
<dbReference type="Proteomes" id="UP000199513">
    <property type="component" value="Unassembled WGS sequence"/>
</dbReference>
<keyword evidence="1" id="KW-0812">Transmembrane</keyword>
<organism evidence="2 3">
    <name type="scientific">Thermoflexibacter ruber</name>
    <dbReference type="NCBI Taxonomy" id="1003"/>
    <lineage>
        <taxon>Bacteria</taxon>
        <taxon>Pseudomonadati</taxon>
        <taxon>Bacteroidota</taxon>
        <taxon>Cytophagia</taxon>
        <taxon>Cytophagales</taxon>
        <taxon>Thermoflexibacteraceae</taxon>
        <taxon>Thermoflexibacter</taxon>
    </lineage>
</organism>
<gene>
    <name evidence="2" type="ORF">SAMN04488541_1001188</name>
</gene>
<dbReference type="AlphaFoldDB" id="A0A1I2AJQ9"/>
<feature type="transmembrane region" description="Helical" evidence="1">
    <location>
        <begin position="7"/>
        <end position="27"/>
    </location>
</feature>
<accession>A0A1I2AJQ9</accession>
<feature type="transmembrane region" description="Helical" evidence="1">
    <location>
        <begin position="47"/>
        <end position="69"/>
    </location>
</feature>
<sequence>MFRKLFVFFLLLYSVILWLSNLLWYQYENFSQFHWFDDWQEWKQMDKLGHLFSAFHLSSLLCTIVGYLLKKKTQPLPLPQHDLVLFSSLISFLLISSIEILDGFAPTYGASIYDLIANALGAILFSVQKIYLSKFFVLPKFSFHFTKFATERPNVLGDNKLLQIFKDYNGQTYWYSLPFFSFFGKKHLPKWVSYIHLAIGYSAEEMIFGRAYQNEAIGLFPLRRYFISFDLHLPAFSSKYTLINSFIFLLNAIKLPLPTLEWNDRDGFVWHWIYF</sequence>
<dbReference type="OrthoDB" id="9803535at2"/>
<feature type="transmembrane region" description="Helical" evidence="1">
    <location>
        <begin position="112"/>
        <end position="132"/>
    </location>
</feature>
<evidence type="ECO:0000313" key="3">
    <source>
        <dbReference type="Proteomes" id="UP000199513"/>
    </source>
</evidence>
<protein>
    <submittedName>
        <fullName evidence="2">Predicted lipoprotein</fullName>
    </submittedName>
</protein>
<keyword evidence="3" id="KW-1185">Reference proteome</keyword>
<evidence type="ECO:0000256" key="1">
    <source>
        <dbReference type="SAM" id="Phobius"/>
    </source>
</evidence>
<dbReference type="Pfam" id="PF10043">
    <property type="entry name" value="DUF2279"/>
    <property type="match status" value="1"/>
</dbReference>
<feature type="transmembrane region" description="Helical" evidence="1">
    <location>
        <begin position="81"/>
        <end position="100"/>
    </location>
</feature>
<keyword evidence="1" id="KW-1133">Transmembrane helix</keyword>